<accession>A0ABU9X0Q0</accession>
<evidence type="ECO:0000259" key="1">
    <source>
        <dbReference type="PROSITE" id="PS50093"/>
    </source>
</evidence>
<evidence type="ECO:0000313" key="3">
    <source>
        <dbReference type="Proteomes" id="UP001422074"/>
    </source>
</evidence>
<evidence type="ECO:0000313" key="2">
    <source>
        <dbReference type="EMBL" id="MEN2745026.1"/>
    </source>
</evidence>
<dbReference type="Proteomes" id="UP001422074">
    <property type="component" value="Unassembled WGS sequence"/>
</dbReference>
<comment type="caution">
    <text evidence="2">The sequence shown here is derived from an EMBL/GenBank/DDBJ whole genome shotgun (WGS) entry which is preliminary data.</text>
</comment>
<proteinExistence type="predicted"/>
<dbReference type="RefSeq" id="WP_345885380.1">
    <property type="nucleotide sequence ID" value="NZ_JBDFRB010000008.1"/>
</dbReference>
<dbReference type="InterPro" id="IPR000601">
    <property type="entry name" value="PKD_dom"/>
</dbReference>
<gene>
    <name evidence="2" type="ORF">ABCQ75_10815</name>
</gene>
<feature type="domain" description="PKD" evidence="1">
    <location>
        <begin position="94"/>
        <end position="142"/>
    </location>
</feature>
<keyword evidence="3" id="KW-1185">Reference proteome</keyword>
<sequence length="195" mass="20779">MQLMVPVPGTAPVRYEKSGAPECQFPNEPPSGAAAAPAFTQREFRRLPIAPAKIGAQPGRHTLKGAETNIYAESGEQSFSVTLAGHEFSIRTRPLEYHWDYGDGTTLISAAPGGPVPESRWGEKTVTSHVYTATGDVQVGLTTVFVGEYSVDGGPFQAIVGTAEVDSQPRALSIWRSQVKLYADDCNVNPAGEGC</sequence>
<name>A0ABU9X0Q0_9MICC</name>
<dbReference type="EMBL" id="JBDFRB010000008">
    <property type="protein sequence ID" value="MEN2745026.1"/>
    <property type="molecule type" value="Genomic_DNA"/>
</dbReference>
<dbReference type="PROSITE" id="PS50093">
    <property type="entry name" value="PKD"/>
    <property type="match status" value="1"/>
</dbReference>
<reference evidence="2 3" key="1">
    <citation type="submission" date="2024-05" db="EMBL/GenBank/DDBJ databases">
        <title>Sinomonas sp. nov., isolated from a waste landfill.</title>
        <authorList>
            <person name="Zhao Y."/>
        </authorList>
    </citation>
    <scope>NUCLEOTIDE SEQUENCE [LARGE SCALE GENOMIC DNA]</scope>
    <source>
        <strain evidence="2 3">CCTCC AB2014300</strain>
    </source>
</reference>
<protein>
    <recommendedName>
        <fullName evidence="1">PKD domain-containing protein</fullName>
    </recommendedName>
</protein>
<dbReference type="InterPro" id="IPR013783">
    <property type="entry name" value="Ig-like_fold"/>
</dbReference>
<organism evidence="2 3">
    <name type="scientific">Sinomonas halotolerans</name>
    <dbReference type="NCBI Taxonomy" id="1644133"/>
    <lineage>
        <taxon>Bacteria</taxon>
        <taxon>Bacillati</taxon>
        <taxon>Actinomycetota</taxon>
        <taxon>Actinomycetes</taxon>
        <taxon>Micrococcales</taxon>
        <taxon>Micrococcaceae</taxon>
        <taxon>Sinomonas</taxon>
    </lineage>
</organism>
<dbReference type="Gene3D" id="2.60.40.10">
    <property type="entry name" value="Immunoglobulins"/>
    <property type="match status" value="1"/>
</dbReference>